<evidence type="ECO:0000256" key="7">
    <source>
        <dbReference type="SAM" id="Phobius"/>
    </source>
</evidence>
<keyword evidence="4 7" id="KW-0812">Transmembrane</keyword>
<dbReference type="EMBL" id="JBEPTF010000001">
    <property type="protein sequence ID" value="MET4682572.1"/>
    <property type="molecule type" value="Genomic_DNA"/>
</dbReference>
<keyword evidence="5 7" id="KW-1133">Transmembrane helix</keyword>
<keyword evidence="6 7" id="KW-0472">Membrane</keyword>
<feature type="transmembrane region" description="Helical" evidence="7">
    <location>
        <begin position="219"/>
        <end position="246"/>
    </location>
</feature>
<evidence type="ECO:0000256" key="4">
    <source>
        <dbReference type="ARBA" id="ARBA00022692"/>
    </source>
</evidence>
<dbReference type="InterPro" id="IPR002010">
    <property type="entry name" value="T3SS_IM_R"/>
</dbReference>
<evidence type="ECO:0000313" key="9">
    <source>
        <dbReference type="Proteomes" id="UP001549313"/>
    </source>
</evidence>
<feature type="transmembrane region" description="Helical" evidence="7">
    <location>
        <begin position="74"/>
        <end position="95"/>
    </location>
</feature>
<gene>
    <name evidence="8" type="ORF">ABIE19_000481</name>
</gene>
<keyword evidence="8" id="KW-0969">Cilium</keyword>
<evidence type="ECO:0000313" key="8">
    <source>
        <dbReference type="EMBL" id="MET4682572.1"/>
    </source>
</evidence>
<dbReference type="Proteomes" id="UP001549313">
    <property type="component" value="Unassembled WGS sequence"/>
</dbReference>
<dbReference type="PANTHER" id="PTHR30065:SF1">
    <property type="entry name" value="SURFACE PRESENTATION OF ANTIGENS PROTEIN SPAR"/>
    <property type="match status" value="1"/>
</dbReference>
<evidence type="ECO:0000256" key="2">
    <source>
        <dbReference type="ARBA" id="ARBA00009772"/>
    </source>
</evidence>
<evidence type="ECO:0000256" key="5">
    <source>
        <dbReference type="ARBA" id="ARBA00022989"/>
    </source>
</evidence>
<feature type="transmembrane region" description="Helical" evidence="7">
    <location>
        <begin position="115"/>
        <end position="135"/>
    </location>
</feature>
<name>A0ABV2R9G1_9CAUL</name>
<evidence type="ECO:0000256" key="3">
    <source>
        <dbReference type="ARBA" id="ARBA00022475"/>
    </source>
</evidence>
<accession>A0ABV2R9G1</accession>
<keyword evidence="8" id="KW-0966">Cell projection</keyword>
<comment type="similarity">
    <text evidence="2">Belongs to the FliR/MopE/SpaR family.</text>
</comment>
<comment type="subcellular location">
    <subcellularLocation>
        <location evidence="1">Cell membrane</location>
        <topology evidence="1">Multi-pass membrane protein</topology>
    </subcellularLocation>
</comment>
<sequence>MDPLVGWLQTSLLVALRIAPVLAFAPPFTLVRAPGVARALIALGLGAALASSGVVQAASPLSAGGLLAAGMTELAAGGLIVLAFQLTFAAIYFAGRTVDVQSGMALATLVDPSSQARTPLVGTLFALLAGAAFFATDGHFDLLKVFAVTFDLVPPGSVFTVPSPARIGAFTAVAFMTAMGVAGGAILALFLADVGIALLSRTAPQMNALVLGFQAKTMLLLVVLPLTLGVSASLLLRLNAMALSVIPELFA</sequence>
<feature type="transmembrane region" description="Helical" evidence="7">
    <location>
        <begin position="167"/>
        <end position="199"/>
    </location>
</feature>
<dbReference type="Pfam" id="PF01311">
    <property type="entry name" value="Bac_export_1"/>
    <property type="match status" value="1"/>
</dbReference>
<keyword evidence="3" id="KW-1003">Cell membrane</keyword>
<keyword evidence="8" id="KW-0282">Flagellum</keyword>
<dbReference type="RefSeq" id="WP_354087519.1">
    <property type="nucleotide sequence ID" value="NZ_JBEPTF010000001.1"/>
</dbReference>
<evidence type="ECO:0000256" key="6">
    <source>
        <dbReference type="ARBA" id="ARBA00023136"/>
    </source>
</evidence>
<dbReference type="PANTHER" id="PTHR30065">
    <property type="entry name" value="FLAGELLAR BIOSYNTHETIC PROTEIN FLIR"/>
    <property type="match status" value="1"/>
</dbReference>
<evidence type="ECO:0000256" key="1">
    <source>
        <dbReference type="ARBA" id="ARBA00004651"/>
    </source>
</evidence>
<comment type="caution">
    <text evidence="8">The sequence shown here is derived from an EMBL/GenBank/DDBJ whole genome shotgun (WGS) entry which is preliminary data.</text>
</comment>
<dbReference type="PRINTS" id="PR00953">
    <property type="entry name" value="TYPE3IMRPROT"/>
</dbReference>
<protein>
    <submittedName>
        <fullName evidence="8">Flagellar biosynthetic protein FliR</fullName>
    </submittedName>
</protein>
<proteinExistence type="inferred from homology"/>
<feature type="transmembrane region" description="Helical" evidence="7">
    <location>
        <begin position="39"/>
        <end position="62"/>
    </location>
</feature>
<reference evidence="8 9" key="1">
    <citation type="submission" date="2024-06" db="EMBL/GenBank/DDBJ databases">
        <title>Sorghum-associated microbial communities from plants grown in Nebraska, USA.</title>
        <authorList>
            <person name="Schachtman D."/>
        </authorList>
    </citation>
    <scope>NUCLEOTIDE SEQUENCE [LARGE SCALE GENOMIC DNA]</scope>
    <source>
        <strain evidence="8 9">2814</strain>
    </source>
</reference>
<organism evidence="8 9">
    <name type="scientific">Brevundimonas faecalis</name>
    <dbReference type="NCBI Taxonomy" id="947378"/>
    <lineage>
        <taxon>Bacteria</taxon>
        <taxon>Pseudomonadati</taxon>
        <taxon>Pseudomonadota</taxon>
        <taxon>Alphaproteobacteria</taxon>
        <taxon>Caulobacterales</taxon>
        <taxon>Caulobacteraceae</taxon>
        <taxon>Brevundimonas</taxon>
    </lineage>
</organism>
<keyword evidence="9" id="KW-1185">Reference proteome</keyword>